<dbReference type="RefSeq" id="WP_102477797.1">
    <property type="nucleotide sequence ID" value="NZ_MDBO01000075.1"/>
</dbReference>
<name>A0AAP8SWY9_9VIBR</name>
<dbReference type="EMBL" id="MDBO01000075">
    <property type="protein sequence ID" value="PMP10242.1"/>
    <property type="molecule type" value="Genomic_DNA"/>
</dbReference>
<reference evidence="2" key="1">
    <citation type="submission" date="2016-07" db="EMBL/GenBank/DDBJ databases">
        <title>Nontailed viruses are major unrecognized killers of bacteria in the ocean.</title>
        <authorList>
            <person name="Kauffman K."/>
            <person name="Hussain F."/>
            <person name="Yang J."/>
            <person name="Arevalo P."/>
            <person name="Brown J."/>
            <person name="Cutler M."/>
            <person name="Kelly L."/>
            <person name="Polz M.F."/>
        </authorList>
    </citation>
    <scope>NUCLEOTIDE SEQUENCE [LARGE SCALE GENOMIC DNA]</scope>
    <source>
        <strain evidence="2">10N.222.49.A5</strain>
    </source>
</reference>
<dbReference type="Proteomes" id="UP000235611">
    <property type="component" value="Unassembled WGS sequence"/>
</dbReference>
<gene>
    <name evidence="1" type="ORF">BCS93_11240</name>
</gene>
<sequence>MNNDHGIQLSVHDKDWAHCLLNRMRTNKPYLHDGKHYYVKGASRQGHGDSATILFTLERMEVEWAI</sequence>
<proteinExistence type="predicted"/>
<accession>A0AAP8SWY9</accession>
<evidence type="ECO:0000313" key="2">
    <source>
        <dbReference type="Proteomes" id="UP000235611"/>
    </source>
</evidence>
<comment type="caution">
    <text evidence="1">The sequence shown here is derived from an EMBL/GenBank/DDBJ whole genome shotgun (WGS) entry which is preliminary data.</text>
</comment>
<organism evidence="1 2">
    <name type="scientific">Vibrio breoganii</name>
    <dbReference type="NCBI Taxonomy" id="553239"/>
    <lineage>
        <taxon>Bacteria</taxon>
        <taxon>Pseudomonadati</taxon>
        <taxon>Pseudomonadota</taxon>
        <taxon>Gammaproteobacteria</taxon>
        <taxon>Vibrionales</taxon>
        <taxon>Vibrionaceae</taxon>
        <taxon>Vibrio</taxon>
    </lineage>
</organism>
<dbReference type="AlphaFoldDB" id="A0AAP8SWY9"/>
<protein>
    <submittedName>
        <fullName evidence="1">Uncharacterized protein</fullName>
    </submittedName>
</protein>
<evidence type="ECO:0000313" key="1">
    <source>
        <dbReference type="EMBL" id="PMP10242.1"/>
    </source>
</evidence>